<accession>A0A6A6I4N3</accession>
<gene>
    <name evidence="2" type="ORF">BU26DRAFT_69676</name>
</gene>
<proteinExistence type="predicted"/>
<keyword evidence="3" id="KW-1185">Reference proteome</keyword>
<organism evidence="2 3">
    <name type="scientific">Trematosphaeria pertusa</name>
    <dbReference type="NCBI Taxonomy" id="390896"/>
    <lineage>
        <taxon>Eukaryota</taxon>
        <taxon>Fungi</taxon>
        <taxon>Dikarya</taxon>
        <taxon>Ascomycota</taxon>
        <taxon>Pezizomycotina</taxon>
        <taxon>Dothideomycetes</taxon>
        <taxon>Pleosporomycetidae</taxon>
        <taxon>Pleosporales</taxon>
        <taxon>Massarineae</taxon>
        <taxon>Trematosphaeriaceae</taxon>
        <taxon>Trematosphaeria</taxon>
    </lineage>
</organism>
<name>A0A6A6I4N3_9PLEO</name>
<protein>
    <submittedName>
        <fullName evidence="2">Uncharacterized protein</fullName>
    </submittedName>
</protein>
<dbReference type="AlphaFoldDB" id="A0A6A6I4N3"/>
<feature type="region of interest" description="Disordered" evidence="1">
    <location>
        <begin position="1"/>
        <end position="23"/>
    </location>
</feature>
<dbReference type="RefSeq" id="XP_033680488.1">
    <property type="nucleotide sequence ID" value="XM_033836228.1"/>
</dbReference>
<evidence type="ECO:0000256" key="1">
    <source>
        <dbReference type="SAM" id="MobiDB-lite"/>
    </source>
</evidence>
<evidence type="ECO:0000313" key="3">
    <source>
        <dbReference type="Proteomes" id="UP000800094"/>
    </source>
</evidence>
<dbReference type="GeneID" id="54589558"/>
<reference evidence="2" key="1">
    <citation type="journal article" date="2020" name="Stud. Mycol.">
        <title>101 Dothideomycetes genomes: a test case for predicting lifestyles and emergence of pathogens.</title>
        <authorList>
            <person name="Haridas S."/>
            <person name="Albert R."/>
            <person name="Binder M."/>
            <person name="Bloem J."/>
            <person name="Labutti K."/>
            <person name="Salamov A."/>
            <person name="Andreopoulos B."/>
            <person name="Baker S."/>
            <person name="Barry K."/>
            <person name="Bills G."/>
            <person name="Bluhm B."/>
            <person name="Cannon C."/>
            <person name="Castanera R."/>
            <person name="Culley D."/>
            <person name="Daum C."/>
            <person name="Ezra D."/>
            <person name="Gonzalez J."/>
            <person name="Henrissat B."/>
            <person name="Kuo A."/>
            <person name="Liang C."/>
            <person name="Lipzen A."/>
            <person name="Lutzoni F."/>
            <person name="Magnuson J."/>
            <person name="Mondo S."/>
            <person name="Nolan M."/>
            <person name="Ohm R."/>
            <person name="Pangilinan J."/>
            <person name="Park H.-J."/>
            <person name="Ramirez L."/>
            <person name="Alfaro M."/>
            <person name="Sun H."/>
            <person name="Tritt A."/>
            <person name="Yoshinaga Y."/>
            <person name="Zwiers L.-H."/>
            <person name="Turgeon B."/>
            <person name="Goodwin S."/>
            <person name="Spatafora J."/>
            <person name="Crous P."/>
            <person name="Grigoriev I."/>
        </authorList>
    </citation>
    <scope>NUCLEOTIDE SEQUENCE</scope>
    <source>
        <strain evidence="2">CBS 122368</strain>
    </source>
</reference>
<sequence length="125" mass="13781">MLTNMRAPRLPRIKHTDAKPTAPSRFRRKHVGNRSRAVRAFRAACTCMHFLMVALELPLLPVGHGTVCLGADPLPLGFVVVSFVAFPGRYRFEGTVAGERAVVYFGEGWVGWERVLLAGGCCRIS</sequence>
<evidence type="ECO:0000313" key="2">
    <source>
        <dbReference type="EMBL" id="KAF2245484.1"/>
    </source>
</evidence>
<dbReference type="Proteomes" id="UP000800094">
    <property type="component" value="Unassembled WGS sequence"/>
</dbReference>
<dbReference type="EMBL" id="ML987200">
    <property type="protein sequence ID" value="KAF2245484.1"/>
    <property type="molecule type" value="Genomic_DNA"/>
</dbReference>